<proteinExistence type="predicted"/>
<dbReference type="EMBL" id="BARV01041770">
    <property type="protein sequence ID" value="GAI53872.1"/>
    <property type="molecule type" value="Genomic_DNA"/>
</dbReference>
<dbReference type="AlphaFoldDB" id="X1PC11"/>
<feature type="coiled-coil region" evidence="1">
    <location>
        <begin position="71"/>
        <end position="98"/>
    </location>
</feature>
<gene>
    <name evidence="3" type="ORF">S06H3_63091</name>
</gene>
<reference evidence="3" key="1">
    <citation type="journal article" date="2014" name="Front. Microbiol.">
        <title>High frequency of phylogenetically diverse reductive dehalogenase-homologous genes in deep subseafloor sedimentary metagenomes.</title>
        <authorList>
            <person name="Kawai M."/>
            <person name="Futagami T."/>
            <person name="Toyoda A."/>
            <person name="Takaki Y."/>
            <person name="Nishi S."/>
            <person name="Hori S."/>
            <person name="Arai W."/>
            <person name="Tsubouchi T."/>
            <person name="Morono Y."/>
            <person name="Uchiyama I."/>
            <person name="Ito T."/>
            <person name="Fujiyama A."/>
            <person name="Inagaki F."/>
            <person name="Takami H."/>
        </authorList>
    </citation>
    <scope>NUCLEOTIDE SEQUENCE</scope>
    <source>
        <strain evidence="3">Expedition CK06-06</strain>
    </source>
</reference>
<feature type="region of interest" description="Disordered" evidence="2">
    <location>
        <begin position="1"/>
        <end position="51"/>
    </location>
</feature>
<comment type="caution">
    <text evidence="3">The sequence shown here is derived from an EMBL/GenBank/DDBJ whole genome shotgun (WGS) entry which is preliminary data.</text>
</comment>
<keyword evidence="1" id="KW-0175">Coiled coil</keyword>
<evidence type="ECO:0000256" key="1">
    <source>
        <dbReference type="SAM" id="Coils"/>
    </source>
</evidence>
<evidence type="ECO:0000313" key="3">
    <source>
        <dbReference type="EMBL" id="GAI53872.1"/>
    </source>
</evidence>
<feature type="non-terminal residue" evidence="3">
    <location>
        <position position="1"/>
    </location>
</feature>
<feature type="compositionally biased region" description="Low complexity" evidence="2">
    <location>
        <begin position="32"/>
        <end position="51"/>
    </location>
</feature>
<accession>X1PC11</accession>
<evidence type="ECO:0000256" key="2">
    <source>
        <dbReference type="SAM" id="MobiDB-lite"/>
    </source>
</evidence>
<sequence length="137" mass="15844">ALNIPPIQLSVPTQPSYPPQPVYANPQGQPLVYPQYPQGNPYQPQPYVNPQGRPIVVNPQGGNVIPSAMTKEDMTKAIKEEREEFQRTLNERDRRTKEEREKDALVQTLDGVKKALDNLHTRITWLGRNRKLDWWYV</sequence>
<name>X1PC11_9ZZZZ</name>
<protein>
    <submittedName>
        <fullName evidence="3">Uncharacterized protein</fullName>
    </submittedName>
</protein>
<organism evidence="3">
    <name type="scientific">marine sediment metagenome</name>
    <dbReference type="NCBI Taxonomy" id="412755"/>
    <lineage>
        <taxon>unclassified sequences</taxon>
        <taxon>metagenomes</taxon>
        <taxon>ecological metagenomes</taxon>
    </lineage>
</organism>